<dbReference type="PANTHER" id="PTHR24567:SF74">
    <property type="entry name" value="HTH-TYPE TRANSCRIPTIONAL REGULATOR ARCR"/>
    <property type="match status" value="1"/>
</dbReference>
<feature type="compositionally biased region" description="Basic and acidic residues" evidence="1">
    <location>
        <begin position="1"/>
        <end position="13"/>
    </location>
</feature>
<dbReference type="PROSITE" id="PS50042">
    <property type="entry name" value="CNMP_BINDING_3"/>
    <property type="match status" value="1"/>
</dbReference>
<evidence type="ECO:0000256" key="1">
    <source>
        <dbReference type="SAM" id="MobiDB-lite"/>
    </source>
</evidence>
<dbReference type="Gene3D" id="2.60.120.10">
    <property type="entry name" value="Jelly Rolls"/>
    <property type="match status" value="1"/>
</dbReference>
<sequence>MSVGEEIRTEPDRPQQSLGTPAARNLATTTKSAPQMQEISSRWLLRMLPWVQVQGGTYRVNRRTSYAVGDGRVTFVKTGDRVEVIPAELGELPVLRDFDDQEALTELARRCQQREFEPGAILTSFGNQADEVFLLAHGRAEKVGTGPYGEDSVLATLADGAYFGEQSLIDPEAIWEYSVRAVTACTVLTLPRQDLEQVAERSEPLRAHLERLRSIPAQRTNAYGEAAIDLSAGHVGEAVLPGTYVDYEARPREYELSVAQTVLRIHTRVADLYNQPMNQTEHQLRLTVEALKERQEDELINNREFGLLSNCEYDQRIQPHEGVPSPDDLDELLSRRRGSKLFLAHPRAIAAFGRECNKRGLVPDSVDVSGTRIPTWRGVPIFPCDKIPVTEERTTSIICMRTGEDEQGVVGLHQAGIPDEIEPSLSVRFMGISEQAIISYLVSTYYSAAVLVPDALGILENVEIGRWR</sequence>
<evidence type="ECO:0000259" key="2">
    <source>
        <dbReference type="PROSITE" id="PS50042"/>
    </source>
</evidence>
<reference evidence="3 4" key="1">
    <citation type="submission" date="2015-12" db="EMBL/GenBank/DDBJ databases">
        <title>Draft genome sequence of Streptomyces silvensis ATCC 53525, a producer of novel hormone antagonists.</title>
        <authorList>
            <person name="Johnston C.W."/>
            <person name="Li Y."/>
            <person name="Magarvey N.A."/>
        </authorList>
    </citation>
    <scope>NUCLEOTIDE SEQUENCE [LARGE SCALE GENOMIC DNA]</scope>
    <source>
        <strain evidence="3 4">ATCC 53525</strain>
    </source>
</reference>
<dbReference type="InterPro" id="IPR045641">
    <property type="entry name" value="SrpI-like"/>
</dbReference>
<accession>A0A0W7X003</accession>
<dbReference type="Pfam" id="PF19307">
    <property type="entry name" value="SrpI-like"/>
    <property type="match status" value="1"/>
</dbReference>
<dbReference type="InterPro" id="IPR000595">
    <property type="entry name" value="cNMP-bd_dom"/>
</dbReference>
<dbReference type="RefSeq" id="WP_058849632.1">
    <property type="nucleotide sequence ID" value="NZ_LOCL01000039.1"/>
</dbReference>
<dbReference type="NCBIfam" id="NF041163">
    <property type="entry name" value="encap_f2b"/>
    <property type="match status" value="1"/>
</dbReference>
<dbReference type="InterPro" id="IPR014710">
    <property type="entry name" value="RmlC-like_jellyroll"/>
</dbReference>
<dbReference type="Pfam" id="PF00027">
    <property type="entry name" value="cNMP_binding"/>
    <property type="match status" value="1"/>
</dbReference>
<keyword evidence="4" id="KW-1185">Reference proteome</keyword>
<dbReference type="GO" id="GO:0005829">
    <property type="term" value="C:cytosol"/>
    <property type="evidence" value="ECO:0007669"/>
    <property type="project" value="TreeGrafter"/>
</dbReference>
<feature type="region of interest" description="Disordered" evidence="1">
    <location>
        <begin position="1"/>
        <end position="33"/>
    </location>
</feature>
<dbReference type="SUPFAM" id="SSF51206">
    <property type="entry name" value="cAMP-binding domain-like"/>
    <property type="match status" value="1"/>
</dbReference>
<gene>
    <name evidence="3" type="ORF">AT728_17495</name>
</gene>
<feature type="domain" description="Cyclic nucleotide-binding" evidence="2">
    <location>
        <begin position="95"/>
        <end position="198"/>
    </location>
</feature>
<dbReference type="InterPro" id="IPR050397">
    <property type="entry name" value="Env_Response_Regulators"/>
</dbReference>
<name>A0A0W7X003_9ACTN</name>
<comment type="caution">
    <text evidence="3">The sequence shown here is derived from an EMBL/GenBank/DDBJ whole genome shotgun (WGS) entry which is preliminary data.</text>
</comment>
<dbReference type="InterPro" id="IPR049817">
    <property type="entry name" value="Encap_f2b"/>
</dbReference>
<dbReference type="OrthoDB" id="181419at2"/>
<evidence type="ECO:0000313" key="4">
    <source>
        <dbReference type="Proteomes" id="UP000054804"/>
    </source>
</evidence>
<dbReference type="PANTHER" id="PTHR24567">
    <property type="entry name" value="CRP FAMILY TRANSCRIPTIONAL REGULATORY PROTEIN"/>
    <property type="match status" value="1"/>
</dbReference>
<dbReference type="AlphaFoldDB" id="A0A0W7X003"/>
<dbReference type="CDD" id="cd00038">
    <property type="entry name" value="CAP_ED"/>
    <property type="match status" value="1"/>
</dbReference>
<protein>
    <submittedName>
        <fullName evidence="3">Crp/Fnr family transcriptional regulator</fullName>
    </submittedName>
</protein>
<dbReference type="SMART" id="SM00100">
    <property type="entry name" value="cNMP"/>
    <property type="match status" value="1"/>
</dbReference>
<evidence type="ECO:0000313" key="3">
    <source>
        <dbReference type="EMBL" id="KUF16149.1"/>
    </source>
</evidence>
<dbReference type="EMBL" id="LOCL01000039">
    <property type="protein sequence ID" value="KUF16149.1"/>
    <property type="molecule type" value="Genomic_DNA"/>
</dbReference>
<organism evidence="3 4">
    <name type="scientific">Streptomyces silvensis</name>
    <dbReference type="NCBI Taxonomy" id="1765722"/>
    <lineage>
        <taxon>Bacteria</taxon>
        <taxon>Bacillati</taxon>
        <taxon>Actinomycetota</taxon>
        <taxon>Actinomycetes</taxon>
        <taxon>Kitasatosporales</taxon>
        <taxon>Streptomycetaceae</taxon>
        <taxon>Streptomyces</taxon>
    </lineage>
</organism>
<dbReference type="InterPro" id="IPR018490">
    <property type="entry name" value="cNMP-bd_dom_sf"/>
</dbReference>
<dbReference type="STRING" id="1765722.AT728_17495"/>
<proteinExistence type="predicted"/>
<dbReference type="Proteomes" id="UP000054804">
    <property type="component" value="Unassembled WGS sequence"/>
</dbReference>
<dbReference type="GO" id="GO:0003700">
    <property type="term" value="F:DNA-binding transcription factor activity"/>
    <property type="evidence" value="ECO:0007669"/>
    <property type="project" value="TreeGrafter"/>
</dbReference>